<evidence type="ECO:0000313" key="1">
    <source>
        <dbReference type="EMBL" id="KZX12833.1"/>
    </source>
</evidence>
<dbReference type="EMBL" id="LWMV01000160">
    <property type="protein sequence ID" value="KZX12833.1"/>
    <property type="molecule type" value="Genomic_DNA"/>
</dbReference>
<accession>A0A166B440</accession>
<protein>
    <submittedName>
        <fullName evidence="1">Uncharacterized protein</fullName>
    </submittedName>
</protein>
<organism evidence="1 2">
    <name type="scientific">Methanobrevibacter curvatus</name>
    <dbReference type="NCBI Taxonomy" id="49547"/>
    <lineage>
        <taxon>Archaea</taxon>
        <taxon>Methanobacteriati</taxon>
        <taxon>Methanobacteriota</taxon>
        <taxon>Methanomada group</taxon>
        <taxon>Methanobacteria</taxon>
        <taxon>Methanobacteriales</taxon>
        <taxon>Methanobacteriaceae</taxon>
        <taxon>Methanobrevibacter</taxon>
    </lineage>
</organism>
<proteinExistence type="predicted"/>
<sequence>MGELKPIRSKIEYFNKFFKNSVGYEQVLSYTYKFLLKTTFLSVFLEGLVVSKLKHDNKLLQHPVEIQKFNKL</sequence>
<dbReference type="PATRIC" id="fig|49547.3.peg.956"/>
<dbReference type="Proteomes" id="UP000077245">
    <property type="component" value="Unassembled WGS sequence"/>
</dbReference>
<comment type="caution">
    <text evidence="1">The sequence shown here is derived from an EMBL/GenBank/DDBJ whole genome shotgun (WGS) entry which is preliminary data.</text>
</comment>
<name>A0A166B440_9EURY</name>
<gene>
    <name evidence="1" type="ORF">MBCUR_08890</name>
</gene>
<keyword evidence="2" id="KW-1185">Reference proteome</keyword>
<dbReference type="RefSeq" id="WP_067090726.1">
    <property type="nucleotide sequence ID" value="NZ_LWMV01000160.1"/>
</dbReference>
<evidence type="ECO:0000313" key="2">
    <source>
        <dbReference type="Proteomes" id="UP000077245"/>
    </source>
</evidence>
<reference evidence="1 2" key="1">
    <citation type="submission" date="2016-04" db="EMBL/GenBank/DDBJ databases">
        <title>Genome sequence of Methanobrevibacter curvatus DSM 11111.</title>
        <authorList>
            <person name="Poehlein A."/>
            <person name="Seedorf H."/>
            <person name="Daniel R."/>
        </authorList>
    </citation>
    <scope>NUCLEOTIDE SEQUENCE [LARGE SCALE GENOMIC DNA]</scope>
    <source>
        <strain evidence="1 2">DSM 11111</strain>
    </source>
</reference>
<dbReference type="AlphaFoldDB" id="A0A166B440"/>